<dbReference type="PaxDb" id="29760-VIT_15s0024g01160.t01"/>
<proteinExistence type="predicted"/>
<name>F6I5E0_VITVI</name>
<dbReference type="Proteomes" id="UP000009183">
    <property type="component" value="Chromosome 15"/>
</dbReference>
<evidence type="ECO:0000313" key="2">
    <source>
        <dbReference type="Proteomes" id="UP000009183"/>
    </source>
</evidence>
<dbReference type="HOGENOM" id="CLU_2417664_0_0_1"/>
<organism evidence="1 2">
    <name type="scientific">Vitis vinifera</name>
    <name type="common">Grape</name>
    <dbReference type="NCBI Taxonomy" id="29760"/>
    <lineage>
        <taxon>Eukaryota</taxon>
        <taxon>Viridiplantae</taxon>
        <taxon>Streptophyta</taxon>
        <taxon>Embryophyta</taxon>
        <taxon>Tracheophyta</taxon>
        <taxon>Spermatophyta</taxon>
        <taxon>Magnoliopsida</taxon>
        <taxon>eudicotyledons</taxon>
        <taxon>Gunneridae</taxon>
        <taxon>Pentapetalae</taxon>
        <taxon>rosids</taxon>
        <taxon>Vitales</taxon>
        <taxon>Vitaceae</taxon>
        <taxon>Viteae</taxon>
        <taxon>Vitis</taxon>
    </lineage>
</organism>
<sequence>MAGQLRFPLVNNVKNSASYASDIHYQEERIVSGSCDFKGMDSTRSVNDVKTCHQEPLGVSLYPRFIMKPSNQCSIGVKVLEIKPASSVYFPN</sequence>
<reference evidence="2" key="1">
    <citation type="journal article" date="2007" name="Nature">
        <title>The grapevine genome sequence suggests ancestral hexaploidization in major angiosperm phyla.</title>
        <authorList>
            <consortium name="The French-Italian Public Consortium for Grapevine Genome Characterization."/>
            <person name="Jaillon O."/>
            <person name="Aury J.-M."/>
            <person name="Noel B."/>
            <person name="Policriti A."/>
            <person name="Clepet C."/>
            <person name="Casagrande A."/>
            <person name="Choisne N."/>
            <person name="Aubourg S."/>
            <person name="Vitulo N."/>
            <person name="Jubin C."/>
            <person name="Vezzi A."/>
            <person name="Legeai F."/>
            <person name="Hugueney P."/>
            <person name="Dasilva C."/>
            <person name="Horner D."/>
            <person name="Mica E."/>
            <person name="Jublot D."/>
            <person name="Poulain J."/>
            <person name="Bruyere C."/>
            <person name="Billault A."/>
            <person name="Segurens B."/>
            <person name="Gouyvenoux M."/>
            <person name="Ugarte E."/>
            <person name="Cattonaro F."/>
            <person name="Anthouard V."/>
            <person name="Vico V."/>
            <person name="Del Fabbro C."/>
            <person name="Alaux M."/>
            <person name="Di Gaspero G."/>
            <person name="Dumas V."/>
            <person name="Felice N."/>
            <person name="Paillard S."/>
            <person name="Juman I."/>
            <person name="Moroldo M."/>
            <person name="Scalabrin S."/>
            <person name="Canaguier A."/>
            <person name="Le Clainche I."/>
            <person name="Malacrida G."/>
            <person name="Durand E."/>
            <person name="Pesole G."/>
            <person name="Laucou V."/>
            <person name="Chatelet P."/>
            <person name="Merdinoglu D."/>
            <person name="Delledonne M."/>
            <person name="Pezzotti M."/>
            <person name="Lecharny A."/>
            <person name="Scarpelli C."/>
            <person name="Artiguenave F."/>
            <person name="Pe M.E."/>
            <person name="Valle G."/>
            <person name="Morgante M."/>
            <person name="Caboche M."/>
            <person name="Adam-Blondon A.-F."/>
            <person name="Weissenbach J."/>
            <person name="Quetier F."/>
            <person name="Wincker P."/>
        </authorList>
    </citation>
    <scope>NUCLEOTIDE SEQUENCE [LARGE SCALE GENOMIC DNA]</scope>
    <source>
        <strain evidence="2">cv. Pinot noir / PN40024</strain>
    </source>
</reference>
<dbReference type="InParanoid" id="F6I5E0"/>
<protein>
    <submittedName>
        <fullName evidence="1">Uncharacterized protein</fullName>
    </submittedName>
</protein>
<dbReference type="AlphaFoldDB" id="F6I5E0"/>
<keyword evidence="2" id="KW-1185">Reference proteome</keyword>
<gene>
    <name evidence="1" type="ordered locus">VIT_15s0024g01160</name>
</gene>
<evidence type="ECO:0000313" key="1">
    <source>
        <dbReference type="EMBL" id="CCB62158.1"/>
    </source>
</evidence>
<accession>F6I5E0</accession>
<dbReference type="EMBL" id="FN596748">
    <property type="protein sequence ID" value="CCB62158.1"/>
    <property type="molecule type" value="Genomic_DNA"/>
</dbReference>